<dbReference type="Proteomes" id="UP000075288">
    <property type="component" value="Unassembled WGS sequence"/>
</dbReference>
<sequence>MDTDMTNGKQSKPLSAHCPAVFPVSGFRGTGHCYQLNNL</sequence>
<gene>
    <name evidence="1" type="ORF">B4098_2828</name>
    <name evidence="2" type="ORF">B4099_3019</name>
</gene>
<evidence type="ECO:0000313" key="3">
    <source>
        <dbReference type="Proteomes" id="UP000075288"/>
    </source>
</evidence>
<protein>
    <submittedName>
        <fullName evidence="2">Uncharacterized protein</fullName>
    </submittedName>
</protein>
<proteinExistence type="predicted"/>
<comment type="caution">
    <text evidence="2">The sequence shown here is derived from an EMBL/GenBank/DDBJ whole genome shotgun (WGS) entry which is preliminary data.</text>
</comment>
<name>A0A150KFF5_HEYCO</name>
<dbReference type="AlphaFoldDB" id="A0A150KFF5"/>
<evidence type="ECO:0000313" key="2">
    <source>
        <dbReference type="EMBL" id="KYC69852.1"/>
    </source>
</evidence>
<reference evidence="3 4" key="1">
    <citation type="submission" date="2016-01" db="EMBL/GenBank/DDBJ databases">
        <title>Genome Sequences of Twelve Sporeforming Bacillus Species Isolated from Foods.</title>
        <authorList>
            <person name="Berendsen E.M."/>
            <person name="Wells-Bennik M.H."/>
            <person name="Krawcyk A.O."/>
            <person name="De Jong A."/>
            <person name="Holsappel S."/>
            <person name="Eijlander R.T."/>
            <person name="Kuipers O.P."/>
        </authorList>
    </citation>
    <scope>NUCLEOTIDE SEQUENCE [LARGE SCALE GENOMIC DNA]</scope>
    <source>
        <strain evidence="1 3">B4098</strain>
        <strain evidence="2 4">B4099</strain>
    </source>
</reference>
<accession>A0A150KFF5</accession>
<dbReference type="PATRIC" id="fig|1398.25.peg.2746"/>
<organism evidence="2 4">
    <name type="scientific">Heyndrickxia coagulans</name>
    <name type="common">Weizmannia coagulans</name>
    <dbReference type="NCBI Taxonomy" id="1398"/>
    <lineage>
        <taxon>Bacteria</taxon>
        <taxon>Bacillati</taxon>
        <taxon>Bacillota</taxon>
        <taxon>Bacilli</taxon>
        <taxon>Bacillales</taxon>
        <taxon>Bacillaceae</taxon>
        <taxon>Heyndrickxia</taxon>
    </lineage>
</organism>
<dbReference type="Proteomes" id="UP000075304">
    <property type="component" value="Unassembled WGS sequence"/>
</dbReference>
<dbReference type="EMBL" id="LQYG01000032">
    <property type="protein sequence ID" value="KYC64220.1"/>
    <property type="molecule type" value="Genomic_DNA"/>
</dbReference>
<dbReference type="EMBL" id="LQYI01000044">
    <property type="protein sequence ID" value="KYC69852.1"/>
    <property type="molecule type" value="Genomic_DNA"/>
</dbReference>
<evidence type="ECO:0000313" key="4">
    <source>
        <dbReference type="Proteomes" id="UP000075304"/>
    </source>
</evidence>
<evidence type="ECO:0000313" key="1">
    <source>
        <dbReference type="EMBL" id="KYC64220.1"/>
    </source>
</evidence>